<dbReference type="Proteomes" id="UP001275440">
    <property type="component" value="Unassembled WGS sequence"/>
</dbReference>
<reference evidence="1 2" key="1">
    <citation type="submission" date="2019-10" db="EMBL/GenBank/DDBJ databases">
        <title>Draft Genome Assembly of Rhodococcus zopfii DSM44189.</title>
        <authorList>
            <person name="Sutton J.M."/>
            <person name="Akob D.M."/>
            <person name="Bushman T.J."/>
        </authorList>
    </citation>
    <scope>NUCLEOTIDE SEQUENCE [LARGE SCALE GENOMIC DNA]</scope>
    <source>
        <strain evidence="1 2">DSM 44189</strain>
    </source>
</reference>
<gene>
    <name evidence="1" type="ORF">F8M49_19405</name>
</gene>
<keyword evidence="2" id="KW-1185">Reference proteome</keyword>
<name>A0ABU3WSI0_9NOCA</name>
<comment type="caution">
    <text evidence="1">The sequence shown here is derived from an EMBL/GenBank/DDBJ whole genome shotgun (WGS) entry which is preliminary data.</text>
</comment>
<protein>
    <recommendedName>
        <fullName evidence="3">Ferredoxin</fullName>
    </recommendedName>
</protein>
<evidence type="ECO:0008006" key="3">
    <source>
        <dbReference type="Google" id="ProtNLM"/>
    </source>
</evidence>
<evidence type="ECO:0000313" key="1">
    <source>
        <dbReference type="EMBL" id="MDV2476950.1"/>
    </source>
</evidence>
<accession>A0ABU3WSI0</accession>
<proteinExistence type="predicted"/>
<dbReference type="EMBL" id="WBMO01000001">
    <property type="protein sequence ID" value="MDV2476950.1"/>
    <property type="molecule type" value="Genomic_DNA"/>
</dbReference>
<organism evidence="1 2">
    <name type="scientific">Rhodococcus zopfii</name>
    <dbReference type="NCBI Taxonomy" id="43772"/>
    <lineage>
        <taxon>Bacteria</taxon>
        <taxon>Bacillati</taxon>
        <taxon>Actinomycetota</taxon>
        <taxon>Actinomycetes</taxon>
        <taxon>Mycobacteriales</taxon>
        <taxon>Nocardiaceae</taxon>
        <taxon>Rhodococcus</taxon>
    </lineage>
</organism>
<sequence>MQPLRCSECRAQVLVRKNSWEHTEVQWNAQARSLCHEFGSASASGRRPGAPVLSCSAMEADLTRAAAEGLIDVLDDAPIPGPILQ</sequence>
<evidence type="ECO:0000313" key="2">
    <source>
        <dbReference type="Proteomes" id="UP001275440"/>
    </source>
</evidence>